<name>A0A345UQ01_9BACT</name>
<dbReference type="PANTHER" id="PTHR45947">
    <property type="entry name" value="SULFOQUINOVOSYL TRANSFERASE SQD2"/>
    <property type="match status" value="1"/>
</dbReference>
<dbReference type="Proteomes" id="UP000254808">
    <property type="component" value="Chromosome"/>
</dbReference>
<dbReference type="InterPro" id="IPR050194">
    <property type="entry name" value="Glycosyltransferase_grp1"/>
</dbReference>
<feature type="domain" description="Glycosyl transferase family 1" evidence="1">
    <location>
        <begin position="175"/>
        <end position="337"/>
    </location>
</feature>
<dbReference type="Pfam" id="PF13477">
    <property type="entry name" value="Glyco_trans_4_2"/>
    <property type="match status" value="1"/>
</dbReference>
<evidence type="ECO:0000313" key="4">
    <source>
        <dbReference type="Proteomes" id="UP000254808"/>
    </source>
</evidence>
<dbReference type="EMBL" id="CP027806">
    <property type="protein sequence ID" value="AXJ02553.1"/>
    <property type="molecule type" value="Genomic_DNA"/>
</dbReference>
<dbReference type="RefSeq" id="WP_164682883.1">
    <property type="nucleotide sequence ID" value="NZ_CP027806.1"/>
</dbReference>
<accession>A0A345UQ01</accession>
<keyword evidence="3" id="KW-0808">Transferase</keyword>
<dbReference type="SUPFAM" id="SSF53756">
    <property type="entry name" value="UDP-Glycosyltransferase/glycogen phosphorylase"/>
    <property type="match status" value="1"/>
</dbReference>
<evidence type="ECO:0000259" key="2">
    <source>
        <dbReference type="Pfam" id="PF13477"/>
    </source>
</evidence>
<dbReference type="InterPro" id="IPR001296">
    <property type="entry name" value="Glyco_trans_1"/>
</dbReference>
<gene>
    <name evidence="3" type="ORF">CYPRO_3321</name>
</gene>
<proteinExistence type="predicted"/>
<organism evidence="3 4">
    <name type="scientific">Cyclonatronum proteinivorum</name>
    <dbReference type="NCBI Taxonomy" id="1457365"/>
    <lineage>
        <taxon>Bacteria</taxon>
        <taxon>Pseudomonadati</taxon>
        <taxon>Balneolota</taxon>
        <taxon>Balneolia</taxon>
        <taxon>Balneolales</taxon>
        <taxon>Cyclonatronaceae</taxon>
        <taxon>Cyclonatronum</taxon>
    </lineage>
</organism>
<evidence type="ECO:0000313" key="3">
    <source>
        <dbReference type="EMBL" id="AXJ02553.1"/>
    </source>
</evidence>
<dbReference type="InterPro" id="IPR028098">
    <property type="entry name" value="Glyco_trans_4-like_N"/>
</dbReference>
<dbReference type="Gene3D" id="3.40.50.2000">
    <property type="entry name" value="Glycogen Phosphorylase B"/>
    <property type="match status" value="2"/>
</dbReference>
<reference evidence="3 4" key="1">
    <citation type="submission" date="2018-03" db="EMBL/GenBank/DDBJ databases">
        <title>Phenotypic and genomic properties of Cyclonatronum proteinivorum gen. nov., sp. nov., a haloalkaliphilic bacteroidete from soda lakes possessing Na+-translocating rhodopsin.</title>
        <authorList>
            <person name="Toshchakov S.V."/>
            <person name="Korzhenkov A."/>
            <person name="Samarov N.I."/>
            <person name="Kublanov I.V."/>
            <person name="Muntyan M.S."/>
            <person name="Sorokin D.Y."/>
        </authorList>
    </citation>
    <scope>NUCLEOTIDE SEQUENCE [LARGE SCALE GENOMIC DNA]</scope>
    <source>
        <strain evidence="3 4">Omega</strain>
    </source>
</reference>
<sequence length="361" mass="40129">MTTSSTVLILASSRSVHTLRWATGMQKLGWQIQLLTADPDEPHDYGSIPVHRLKHSGRFTYLRSVGLLRKLHKKINPSLVHAFYATNYGLLAVLARVRPLLLSVMGTDVFSYPQKSYFHLMGTSAILKRADCVAATSQVMVRRVKWFRGGPESVVHTPFGVDLSRFKPDPQAQTQDESRPFRIVSVRHLEYKYGLDVLIEAAALIHRQHSWLRFSLDMYGEGAERAALEAQIEANGLTGIARLPGPLEPERIPEVLQRADVAVVPSREESFGVAVLEASACGLPVIGSKVGGIPEVLKEGETGLLFPRQNVAALESCLLRIASEPYTRQRFGVAGRRFVEATYSEDACLQRMHALYTQLTQ</sequence>
<dbReference type="GO" id="GO:0016757">
    <property type="term" value="F:glycosyltransferase activity"/>
    <property type="evidence" value="ECO:0007669"/>
    <property type="project" value="InterPro"/>
</dbReference>
<evidence type="ECO:0000259" key="1">
    <source>
        <dbReference type="Pfam" id="PF00534"/>
    </source>
</evidence>
<protein>
    <submittedName>
        <fullName evidence="3">Glycosyltransferase involved in cell wall bisynthesis</fullName>
    </submittedName>
</protein>
<dbReference type="PANTHER" id="PTHR45947:SF3">
    <property type="entry name" value="SULFOQUINOVOSYL TRANSFERASE SQD2"/>
    <property type="match status" value="1"/>
</dbReference>
<dbReference type="AlphaFoldDB" id="A0A345UQ01"/>
<dbReference type="Pfam" id="PF00534">
    <property type="entry name" value="Glycos_transf_1"/>
    <property type="match status" value="1"/>
</dbReference>
<feature type="domain" description="Glycosyltransferase subfamily 4-like N-terminal" evidence="2">
    <location>
        <begin position="7"/>
        <end position="137"/>
    </location>
</feature>
<dbReference type="KEGG" id="cprv:CYPRO_3321"/>
<keyword evidence="4" id="KW-1185">Reference proteome</keyword>